<keyword evidence="3 13" id="KW-0678">Repressor</keyword>
<dbReference type="GO" id="GO:0006260">
    <property type="term" value="P:DNA replication"/>
    <property type="evidence" value="ECO:0007669"/>
    <property type="project" value="UniProtKB-UniRule"/>
</dbReference>
<dbReference type="CDD" id="cd00090">
    <property type="entry name" value="HTH_ARSR"/>
    <property type="match status" value="1"/>
</dbReference>
<dbReference type="InterPro" id="IPR006199">
    <property type="entry name" value="LexA_DNA-bd_dom"/>
</dbReference>
<reference evidence="17 18" key="1">
    <citation type="journal article" date="2011" name="J. Bacteriol.">
        <title>Draft genome sequence of Caloramator australicus strain RC3T, a thermoanaerobe from the Great Artesian Basin of Australia.</title>
        <authorList>
            <person name="Ogg C.D."/>
            <person name="Patel B.K.C."/>
        </authorList>
    </citation>
    <scope>NUCLEOTIDE SEQUENCE [LARGE SCALE GENOMIC DNA]</scope>
    <source>
        <strain evidence="17 18">RC3</strain>
    </source>
</reference>
<dbReference type="MEROPS" id="S24.001"/>
<dbReference type="SUPFAM" id="SSF46785">
    <property type="entry name" value="Winged helix' DNA-binding domain"/>
    <property type="match status" value="1"/>
</dbReference>
<dbReference type="Pfam" id="PF00717">
    <property type="entry name" value="Peptidase_S24"/>
    <property type="match status" value="1"/>
</dbReference>
<dbReference type="OrthoDB" id="9802364at2"/>
<comment type="catalytic activity">
    <reaction evidence="13">
        <text>Hydrolysis of Ala-|-Gly bond in repressor LexA.</text>
        <dbReference type="EC" id="3.4.21.88"/>
    </reaction>
</comment>
<evidence type="ECO:0000259" key="15">
    <source>
        <dbReference type="Pfam" id="PF00717"/>
    </source>
</evidence>
<keyword evidence="10 13" id="KW-0804">Transcription</keyword>
<organism evidence="17 18">
    <name type="scientific">Caloramator australicus RC3</name>
    <dbReference type="NCBI Taxonomy" id="857293"/>
    <lineage>
        <taxon>Bacteria</taxon>
        <taxon>Bacillati</taxon>
        <taxon>Bacillota</taxon>
        <taxon>Clostridia</taxon>
        <taxon>Eubacteriales</taxon>
        <taxon>Clostridiaceae</taxon>
        <taxon>Caloramator</taxon>
    </lineage>
</organism>
<evidence type="ECO:0000259" key="16">
    <source>
        <dbReference type="Pfam" id="PF01726"/>
    </source>
</evidence>
<proteinExistence type="inferred from homology"/>
<dbReference type="InterPro" id="IPR036286">
    <property type="entry name" value="LexA/Signal_pep-like_sf"/>
</dbReference>
<keyword evidence="11 13" id="KW-0234">DNA repair</keyword>
<dbReference type="Gene3D" id="1.10.10.10">
    <property type="entry name" value="Winged helix-like DNA-binding domain superfamily/Winged helix DNA-binding domain"/>
    <property type="match status" value="1"/>
</dbReference>
<evidence type="ECO:0000256" key="6">
    <source>
        <dbReference type="ARBA" id="ARBA00022801"/>
    </source>
</evidence>
<gene>
    <name evidence="13" type="primary">lexA</name>
    <name evidence="17" type="ORF">CAAU_1743</name>
</gene>
<dbReference type="Gene3D" id="2.10.109.10">
    <property type="entry name" value="Umud Fragment, subunit A"/>
    <property type="match status" value="1"/>
</dbReference>
<name>I7J5K3_9CLOT</name>
<dbReference type="GO" id="GO:0003677">
    <property type="term" value="F:DNA binding"/>
    <property type="evidence" value="ECO:0007669"/>
    <property type="project" value="UniProtKB-UniRule"/>
</dbReference>
<evidence type="ECO:0000256" key="8">
    <source>
        <dbReference type="ARBA" id="ARBA00023015"/>
    </source>
</evidence>
<dbReference type="InterPro" id="IPR039418">
    <property type="entry name" value="LexA-like"/>
</dbReference>
<comment type="function">
    <text evidence="13">Represses a number of genes involved in the response to DNA damage (SOS response), including recA and lexA. In the presence of single-stranded DNA, RecA interacts with LexA causing an autocatalytic cleavage which disrupts the DNA-binding part of LexA, leading to derepression of the SOS regulon and eventually DNA repair.</text>
</comment>
<dbReference type="STRING" id="857293.CAAU_1743"/>
<dbReference type="GO" id="GO:0045892">
    <property type="term" value="P:negative regulation of DNA-templated transcription"/>
    <property type="evidence" value="ECO:0007669"/>
    <property type="project" value="UniProtKB-UniRule"/>
</dbReference>
<dbReference type="CDD" id="cd06529">
    <property type="entry name" value="S24_LexA-like"/>
    <property type="match status" value="1"/>
</dbReference>
<evidence type="ECO:0000256" key="14">
    <source>
        <dbReference type="RuleBase" id="RU003991"/>
    </source>
</evidence>
<keyword evidence="9 13" id="KW-0238">DNA-binding</keyword>
<dbReference type="FunFam" id="2.10.109.10:FF:000001">
    <property type="entry name" value="LexA repressor"/>
    <property type="match status" value="1"/>
</dbReference>
<dbReference type="InterPro" id="IPR036390">
    <property type="entry name" value="WH_DNA-bd_sf"/>
</dbReference>
<dbReference type="PANTHER" id="PTHR33516:SF2">
    <property type="entry name" value="LEXA REPRESSOR-RELATED"/>
    <property type="match status" value="1"/>
</dbReference>
<protein>
    <recommendedName>
        <fullName evidence="13">LexA repressor</fullName>
        <ecNumber evidence="13">3.4.21.88</ecNumber>
    </recommendedName>
</protein>
<feature type="site" description="Cleavage; by autolysis" evidence="13">
    <location>
        <begin position="89"/>
        <end position="90"/>
    </location>
</feature>
<feature type="domain" description="Peptidase S24/S26A/S26B/S26C" evidence="15">
    <location>
        <begin position="82"/>
        <end position="194"/>
    </location>
</feature>
<dbReference type="GO" id="GO:0009432">
    <property type="term" value="P:SOS response"/>
    <property type="evidence" value="ECO:0007669"/>
    <property type="project" value="UniProtKB-UniRule"/>
</dbReference>
<keyword evidence="6 13" id="KW-0378">Hydrolase</keyword>
<evidence type="ECO:0000256" key="10">
    <source>
        <dbReference type="ARBA" id="ARBA00023163"/>
    </source>
</evidence>
<keyword evidence="8 13" id="KW-0805">Transcription regulation</keyword>
<dbReference type="AlphaFoldDB" id="I7J5K3"/>
<dbReference type="PANTHER" id="PTHR33516">
    <property type="entry name" value="LEXA REPRESSOR"/>
    <property type="match status" value="1"/>
</dbReference>
<dbReference type="InterPro" id="IPR006197">
    <property type="entry name" value="Peptidase_S24_LexA"/>
</dbReference>
<dbReference type="InterPro" id="IPR011991">
    <property type="entry name" value="ArsR-like_HTH"/>
</dbReference>
<keyword evidence="17" id="KW-0645">Protease</keyword>
<evidence type="ECO:0000256" key="4">
    <source>
        <dbReference type="ARBA" id="ARBA00022705"/>
    </source>
</evidence>
<dbReference type="GO" id="GO:0004252">
    <property type="term" value="F:serine-type endopeptidase activity"/>
    <property type="evidence" value="ECO:0007669"/>
    <property type="project" value="UniProtKB-UniRule"/>
</dbReference>
<accession>I7J5K3</accession>
<dbReference type="InterPro" id="IPR006200">
    <property type="entry name" value="LexA"/>
</dbReference>
<dbReference type="NCBIfam" id="TIGR00498">
    <property type="entry name" value="lexA"/>
    <property type="match status" value="1"/>
</dbReference>
<dbReference type="EMBL" id="CAKP01000094">
    <property type="protein sequence ID" value="CCJ33827.1"/>
    <property type="molecule type" value="Genomic_DNA"/>
</dbReference>
<sequence>MANNNKDKQQEILEFIKKEIATRGYPPSVREICEAVGLRSTSTVHGHLERLEKKGLIRRNPSKPRAIELVNSSTIKEVINVPIVGNVAAGQPILAIENIEDSFPLPSDFIKINNNAFILKVKGDSMIEKGIYDGDYLIVEQQSTANNGDIVVALVDDSATVKTFYKENGYIRLQPENSSMQPIIVKDCKILGKVKGLIRKY</sequence>
<dbReference type="InterPro" id="IPR015927">
    <property type="entry name" value="Peptidase_S24_S26A/B/C"/>
</dbReference>
<dbReference type="Proteomes" id="UP000007652">
    <property type="component" value="Unassembled WGS sequence"/>
</dbReference>
<dbReference type="RefSeq" id="WP_008909085.1">
    <property type="nucleotide sequence ID" value="NZ_CAKP01000094.1"/>
</dbReference>
<dbReference type="HAMAP" id="MF_00015">
    <property type="entry name" value="LexA"/>
    <property type="match status" value="1"/>
</dbReference>
<evidence type="ECO:0000256" key="2">
    <source>
        <dbReference type="ARBA" id="ARBA00011738"/>
    </source>
</evidence>
<feature type="active site" description="For autocatalytic cleavage activity" evidence="13">
    <location>
        <position position="125"/>
    </location>
</feature>
<dbReference type="EC" id="3.4.21.88" evidence="13"/>
<comment type="subunit">
    <text evidence="2 13">Homodimer.</text>
</comment>
<dbReference type="GO" id="GO:0006281">
    <property type="term" value="P:DNA repair"/>
    <property type="evidence" value="ECO:0007669"/>
    <property type="project" value="UniProtKB-UniRule"/>
</dbReference>
<dbReference type="SUPFAM" id="SSF51306">
    <property type="entry name" value="LexA/Signal peptidase"/>
    <property type="match status" value="1"/>
</dbReference>
<dbReference type="Pfam" id="PF01726">
    <property type="entry name" value="LexA_DNA_bind"/>
    <property type="match status" value="1"/>
</dbReference>
<dbReference type="InterPro" id="IPR036388">
    <property type="entry name" value="WH-like_DNA-bd_sf"/>
</dbReference>
<evidence type="ECO:0000256" key="1">
    <source>
        <dbReference type="ARBA" id="ARBA00007484"/>
    </source>
</evidence>
<evidence type="ECO:0000256" key="12">
    <source>
        <dbReference type="ARBA" id="ARBA00023236"/>
    </source>
</evidence>
<dbReference type="eggNOG" id="COG1974">
    <property type="taxonomic scope" value="Bacteria"/>
</dbReference>
<feature type="DNA-binding region" description="H-T-H motif" evidence="13">
    <location>
        <begin position="29"/>
        <end position="49"/>
    </location>
</feature>
<evidence type="ECO:0000313" key="18">
    <source>
        <dbReference type="Proteomes" id="UP000007652"/>
    </source>
</evidence>
<evidence type="ECO:0000256" key="11">
    <source>
        <dbReference type="ARBA" id="ARBA00023204"/>
    </source>
</evidence>
<evidence type="ECO:0000256" key="3">
    <source>
        <dbReference type="ARBA" id="ARBA00022491"/>
    </source>
</evidence>
<keyword evidence="5 13" id="KW-0227">DNA damage</keyword>
<dbReference type="InterPro" id="IPR050077">
    <property type="entry name" value="LexA_repressor"/>
</dbReference>
<keyword evidence="12 13" id="KW-0742">SOS response</keyword>
<keyword evidence="4 13" id="KW-0235">DNA replication</keyword>
<keyword evidence="18" id="KW-1185">Reference proteome</keyword>
<dbReference type="GO" id="GO:0006508">
    <property type="term" value="P:proteolysis"/>
    <property type="evidence" value="ECO:0007669"/>
    <property type="project" value="UniProtKB-KW"/>
</dbReference>
<evidence type="ECO:0000313" key="17">
    <source>
        <dbReference type="EMBL" id="CCJ33827.1"/>
    </source>
</evidence>
<keyword evidence="7 13" id="KW-0068">Autocatalytic cleavage</keyword>
<comment type="similarity">
    <text evidence="1 13 14">Belongs to the peptidase S24 family.</text>
</comment>
<feature type="active site" description="For autocatalytic cleavage activity" evidence="13">
    <location>
        <position position="162"/>
    </location>
</feature>
<evidence type="ECO:0000256" key="9">
    <source>
        <dbReference type="ARBA" id="ARBA00023125"/>
    </source>
</evidence>
<dbReference type="FunFam" id="1.10.10.10:FF:000009">
    <property type="entry name" value="LexA repressor"/>
    <property type="match status" value="1"/>
</dbReference>
<evidence type="ECO:0000256" key="13">
    <source>
        <dbReference type="HAMAP-Rule" id="MF_00015"/>
    </source>
</evidence>
<dbReference type="PRINTS" id="PR00726">
    <property type="entry name" value="LEXASERPTASE"/>
</dbReference>
<evidence type="ECO:0000256" key="5">
    <source>
        <dbReference type="ARBA" id="ARBA00022763"/>
    </source>
</evidence>
<comment type="caution">
    <text evidence="17">The sequence shown here is derived from an EMBL/GenBank/DDBJ whole genome shotgun (WGS) entry which is preliminary data.</text>
</comment>
<evidence type="ECO:0000256" key="7">
    <source>
        <dbReference type="ARBA" id="ARBA00022813"/>
    </source>
</evidence>
<feature type="domain" description="LexA repressor DNA-binding" evidence="16">
    <location>
        <begin position="7"/>
        <end position="66"/>
    </location>
</feature>